<name>A0A212R2W5_RHOAC</name>
<reference evidence="3" key="1">
    <citation type="submission" date="2017-06" db="EMBL/GenBank/DDBJ databases">
        <authorList>
            <person name="Varghese N."/>
            <person name="Submissions S."/>
        </authorList>
    </citation>
    <scope>NUCLEOTIDE SEQUENCE [LARGE SCALE GENOMIC DNA]</scope>
    <source>
        <strain evidence="3">DSM 137</strain>
    </source>
</reference>
<dbReference type="InterPro" id="IPR013830">
    <property type="entry name" value="SGNH_hydro"/>
</dbReference>
<sequence>MIALAQPVMAKPTRIVALGDSLTAGYGLPADAAFPVVLQKALREKGMDVEIVNGGVSGDTSAGLLARLDWMLGDGADAAIVEIGANDMLRGFDPSDTRKNIDEILDHLRERKIPFLIAGMRAAPNLGGAYAAQFEPIYPTLARKYQAPLYPFFLDGVVGEKALQLPDGLHPSKAGVERIVAGILPLTEDWLKQLSKSN</sequence>
<dbReference type="EMBL" id="FYDG01000002">
    <property type="protein sequence ID" value="SNB66211.1"/>
    <property type="molecule type" value="Genomic_DNA"/>
</dbReference>
<dbReference type="InterPro" id="IPR036514">
    <property type="entry name" value="SGNH_hydro_sf"/>
</dbReference>
<dbReference type="SUPFAM" id="SSF52266">
    <property type="entry name" value="SGNH hydrolase"/>
    <property type="match status" value="1"/>
</dbReference>
<dbReference type="Proteomes" id="UP000198418">
    <property type="component" value="Unassembled WGS sequence"/>
</dbReference>
<feature type="domain" description="SGNH hydrolase-type esterase" evidence="1">
    <location>
        <begin position="17"/>
        <end position="177"/>
    </location>
</feature>
<dbReference type="AlphaFoldDB" id="A0A212R2W5"/>
<dbReference type="InterPro" id="IPR051532">
    <property type="entry name" value="Ester_Hydrolysis_Enzymes"/>
</dbReference>
<dbReference type="PANTHER" id="PTHR30383:SF24">
    <property type="entry name" value="THIOESTERASE 1_PROTEASE 1_LYSOPHOSPHOLIPASE L1"/>
    <property type="match status" value="1"/>
</dbReference>
<dbReference type="Pfam" id="PF13472">
    <property type="entry name" value="Lipase_GDSL_2"/>
    <property type="match status" value="1"/>
</dbReference>
<evidence type="ECO:0000259" key="1">
    <source>
        <dbReference type="Pfam" id="PF13472"/>
    </source>
</evidence>
<dbReference type="Gene3D" id="3.40.50.1110">
    <property type="entry name" value="SGNH hydrolase"/>
    <property type="match status" value="1"/>
</dbReference>
<evidence type="ECO:0000313" key="3">
    <source>
        <dbReference type="Proteomes" id="UP000198418"/>
    </source>
</evidence>
<proteinExistence type="predicted"/>
<gene>
    <name evidence="2" type="ORF">SAMN06265338_102409</name>
</gene>
<protein>
    <submittedName>
        <fullName evidence="2">Acyl-CoA thioesterase-1</fullName>
    </submittedName>
</protein>
<evidence type="ECO:0000313" key="2">
    <source>
        <dbReference type="EMBL" id="SNB66211.1"/>
    </source>
</evidence>
<dbReference type="PANTHER" id="PTHR30383">
    <property type="entry name" value="THIOESTERASE 1/PROTEASE 1/LYSOPHOSPHOLIPASE L1"/>
    <property type="match status" value="1"/>
</dbReference>
<dbReference type="CDD" id="cd01822">
    <property type="entry name" value="Lysophospholipase_L1_like"/>
    <property type="match status" value="1"/>
</dbReference>
<accession>A0A212R2W5</accession>
<keyword evidence="3" id="KW-1185">Reference proteome</keyword>
<dbReference type="GO" id="GO:0004622">
    <property type="term" value="F:phosphatidylcholine lysophospholipase activity"/>
    <property type="evidence" value="ECO:0007669"/>
    <property type="project" value="TreeGrafter"/>
</dbReference>
<organism evidence="2 3">
    <name type="scientific">Rhodoblastus acidophilus</name>
    <name type="common">Rhodopseudomonas acidophila</name>
    <dbReference type="NCBI Taxonomy" id="1074"/>
    <lineage>
        <taxon>Bacteria</taxon>
        <taxon>Pseudomonadati</taxon>
        <taxon>Pseudomonadota</taxon>
        <taxon>Alphaproteobacteria</taxon>
        <taxon>Hyphomicrobiales</taxon>
        <taxon>Rhodoblastaceae</taxon>
        <taxon>Rhodoblastus</taxon>
    </lineage>
</organism>